<dbReference type="EMBL" id="CP025120">
    <property type="protein sequence ID" value="AUD77856.1"/>
    <property type="molecule type" value="Genomic_DNA"/>
</dbReference>
<dbReference type="PANTHER" id="PTHR10146:SF14">
    <property type="entry name" value="PYRIDOXAL PHOSPHATE HOMEOSTASIS PROTEIN"/>
    <property type="match status" value="1"/>
</dbReference>
<name>A0A2K9ABV8_9GAMM</name>
<comment type="similarity">
    <text evidence="2 4">Belongs to the pyridoxal phosphate-binding protein YggS/PROSC family.</text>
</comment>
<evidence type="ECO:0000313" key="6">
    <source>
        <dbReference type="Proteomes" id="UP000232693"/>
    </source>
</evidence>
<evidence type="ECO:0000256" key="4">
    <source>
        <dbReference type="RuleBase" id="RU004514"/>
    </source>
</evidence>
<keyword evidence="6" id="KW-1185">Reference proteome</keyword>
<dbReference type="KEGG" id="kpd:CW740_00835"/>
<evidence type="ECO:0000256" key="1">
    <source>
        <dbReference type="ARBA" id="ARBA00022898"/>
    </source>
</evidence>
<organism evidence="5 6">
    <name type="scientific">Kangiella profundi</name>
    <dbReference type="NCBI Taxonomy" id="1561924"/>
    <lineage>
        <taxon>Bacteria</taxon>
        <taxon>Pseudomonadati</taxon>
        <taxon>Pseudomonadota</taxon>
        <taxon>Gammaproteobacteria</taxon>
        <taxon>Kangiellales</taxon>
        <taxon>Kangiellaceae</taxon>
        <taxon>Kangiella</taxon>
    </lineage>
</organism>
<dbReference type="CDD" id="cd06824">
    <property type="entry name" value="PLPDE_III_Yggs_like"/>
    <property type="match status" value="1"/>
</dbReference>
<dbReference type="PANTHER" id="PTHR10146">
    <property type="entry name" value="PROLINE SYNTHETASE CO-TRANSCRIBED BACTERIAL HOMOLOG PROTEIN"/>
    <property type="match status" value="1"/>
</dbReference>
<evidence type="ECO:0000256" key="3">
    <source>
        <dbReference type="PIRSR" id="PIRSR004848-1"/>
    </source>
</evidence>
<dbReference type="SUPFAM" id="SSF51419">
    <property type="entry name" value="PLP-binding barrel"/>
    <property type="match status" value="1"/>
</dbReference>
<feature type="modified residue" description="N6-(pyridoxal phosphate)lysine" evidence="2 3">
    <location>
        <position position="36"/>
    </location>
</feature>
<dbReference type="HAMAP" id="MF_02087">
    <property type="entry name" value="PLP_homeostasis"/>
    <property type="match status" value="1"/>
</dbReference>
<comment type="cofactor">
    <cofactor evidence="3">
        <name>pyridoxal 5'-phosphate</name>
        <dbReference type="ChEBI" id="CHEBI:597326"/>
    </cofactor>
</comment>
<keyword evidence="1 2" id="KW-0663">Pyridoxal phosphate</keyword>
<reference evidence="5 6" key="1">
    <citation type="submission" date="2017-12" db="EMBL/GenBank/DDBJ databases">
        <title>Kangiella profundi FT102 completed genome.</title>
        <authorList>
            <person name="Xu J."/>
            <person name="Wang J."/>
            <person name="Lu Y."/>
        </authorList>
    </citation>
    <scope>NUCLEOTIDE SEQUENCE [LARGE SCALE GENOMIC DNA]</scope>
    <source>
        <strain evidence="5 6">FT102</strain>
    </source>
</reference>
<dbReference type="OrthoDB" id="9804072at2"/>
<dbReference type="AlphaFoldDB" id="A0A2K9ABV8"/>
<dbReference type="RefSeq" id="WP_106645777.1">
    <property type="nucleotide sequence ID" value="NZ_BMGO01000001.1"/>
</dbReference>
<evidence type="ECO:0000256" key="2">
    <source>
        <dbReference type="HAMAP-Rule" id="MF_02087"/>
    </source>
</evidence>
<evidence type="ECO:0000313" key="5">
    <source>
        <dbReference type="EMBL" id="AUD77856.1"/>
    </source>
</evidence>
<dbReference type="GO" id="GO:0030170">
    <property type="term" value="F:pyridoxal phosphate binding"/>
    <property type="evidence" value="ECO:0007669"/>
    <property type="project" value="UniProtKB-UniRule"/>
</dbReference>
<dbReference type="InterPro" id="IPR029066">
    <property type="entry name" value="PLP-binding_barrel"/>
</dbReference>
<dbReference type="NCBIfam" id="TIGR00044">
    <property type="entry name" value="YggS family pyridoxal phosphate-dependent enzyme"/>
    <property type="match status" value="1"/>
</dbReference>
<dbReference type="FunFam" id="3.20.20.10:FF:000018">
    <property type="entry name" value="Pyridoxal phosphate homeostasis protein"/>
    <property type="match status" value="1"/>
</dbReference>
<proteinExistence type="inferred from homology"/>
<dbReference type="Pfam" id="PF01168">
    <property type="entry name" value="Ala_racemase_N"/>
    <property type="match status" value="1"/>
</dbReference>
<gene>
    <name evidence="5" type="ORF">CW740_00835</name>
</gene>
<comment type="function">
    <text evidence="2">Pyridoxal 5'-phosphate (PLP)-binding protein, which is involved in PLP homeostasis.</text>
</comment>
<protein>
    <recommendedName>
        <fullName evidence="2">Pyridoxal phosphate homeostasis protein</fullName>
        <shortName evidence="2">PLP homeostasis protein</shortName>
    </recommendedName>
</protein>
<dbReference type="PIRSF" id="PIRSF004848">
    <property type="entry name" value="YBL036c_PLPDEIII"/>
    <property type="match status" value="1"/>
</dbReference>
<dbReference type="Gene3D" id="3.20.20.10">
    <property type="entry name" value="Alanine racemase"/>
    <property type="match status" value="1"/>
</dbReference>
<dbReference type="InterPro" id="IPR011078">
    <property type="entry name" value="PyrdxlP_homeostasis"/>
</dbReference>
<accession>A0A2K9ABV8</accession>
<dbReference type="InterPro" id="IPR001608">
    <property type="entry name" value="Ala_racemase_N"/>
</dbReference>
<sequence length="227" mass="25482">MSRIASHLADLQLQIVKTCAKRRIFKHNVQLIAVSKRHSAESIKEAFAAGQRDFGENQVQEAVDKISALSDLDINWHMIGAIQSRKCKDIAQHFDWVQSVDRLKVANKLNEHRSENQAPLNVLIQVNLFGEEQKAGVDAESCKQLAAAIMQLPKLRLRGLMAIPPKQTEPQAQLQQFEQIHQLYQELQNLYPQIDTLSMGMSGDFEQAILAGSTMIRLGTAIFGARD</sequence>
<dbReference type="Proteomes" id="UP000232693">
    <property type="component" value="Chromosome"/>
</dbReference>
<dbReference type="PROSITE" id="PS01211">
    <property type="entry name" value="UPF0001"/>
    <property type="match status" value="1"/>
</dbReference>